<comment type="caution">
    <text evidence="1">The sequence shown here is derived from an EMBL/GenBank/DDBJ whole genome shotgun (WGS) entry which is preliminary data.</text>
</comment>
<protein>
    <recommendedName>
        <fullName evidence="2">DNA-binding protein</fullName>
    </recommendedName>
</protein>
<gene>
    <name evidence="1" type="ORF">ENF30_01450</name>
</gene>
<dbReference type="EMBL" id="DQWQ01000067">
    <property type="protein sequence ID" value="HDD35444.1"/>
    <property type="molecule type" value="Genomic_DNA"/>
</dbReference>
<accession>A0A7V0I9Y8</accession>
<evidence type="ECO:0008006" key="2">
    <source>
        <dbReference type="Google" id="ProtNLM"/>
    </source>
</evidence>
<reference evidence="1" key="1">
    <citation type="journal article" date="2020" name="mSystems">
        <title>Genome- and Community-Level Interaction Insights into Carbon Utilization and Element Cycling Functions of Hydrothermarchaeota in Hydrothermal Sediment.</title>
        <authorList>
            <person name="Zhou Z."/>
            <person name="Liu Y."/>
            <person name="Xu W."/>
            <person name="Pan J."/>
            <person name="Luo Z.H."/>
            <person name="Li M."/>
        </authorList>
    </citation>
    <scope>NUCLEOTIDE SEQUENCE [LARGE SCALE GENOMIC DNA]</scope>
    <source>
        <strain evidence="1">HyVt-113</strain>
    </source>
</reference>
<dbReference type="Proteomes" id="UP000885706">
    <property type="component" value="Unassembled WGS sequence"/>
</dbReference>
<proteinExistence type="predicted"/>
<organism evidence="1">
    <name type="scientific">Desulfofervidus auxilii</name>
    <dbReference type="NCBI Taxonomy" id="1621989"/>
    <lineage>
        <taxon>Bacteria</taxon>
        <taxon>Pseudomonadati</taxon>
        <taxon>Thermodesulfobacteriota</taxon>
        <taxon>Candidatus Desulfofervidia</taxon>
        <taxon>Candidatus Desulfofervidales</taxon>
        <taxon>Candidatus Desulfofervidaceae</taxon>
        <taxon>Candidatus Desulfofervidus</taxon>
    </lineage>
</organism>
<dbReference type="AlphaFoldDB" id="A0A7V0I9Y8"/>
<evidence type="ECO:0000313" key="1">
    <source>
        <dbReference type="EMBL" id="HDD35444.1"/>
    </source>
</evidence>
<sequence length="76" mass="8740">MNNVKLLPVKRKDILEAHGIFFSPGTLRRWHCQGINPEIFTKIGGLLFINKNKWDQLVAKKTQAALKRTKKIQELG</sequence>
<name>A0A7V0I9Y8_DESA2</name>